<dbReference type="InterPro" id="IPR045062">
    <property type="entry name" value="Cyt_c_biogenesis_CcsA/CcmC"/>
</dbReference>
<feature type="transmembrane region" description="Helical" evidence="9">
    <location>
        <begin position="54"/>
        <end position="78"/>
    </location>
</feature>
<dbReference type="Proteomes" id="UP000232145">
    <property type="component" value="Unassembled WGS sequence"/>
</dbReference>
<dbReference type="PANTHER" id="PTHR30071:SF1">
    <property type="entry name" value="CYTOCHROME B_B6 PROTEIN-RELATED"/>
    <property type="match status" value="1"/>
</dbReference>
<comment type="caution">
    <text evidence="11">The sequence shown here is derived from an EMBL/GenBank/DDBJ whole genome shotgun (WGS) entry which is preliminary data.</text>
</comment>
<comment type="subcellular location">
    <subcellularLocation>
        <location evidence="2">Membrane</location>
        <topology evidence="2">Multi-pass membrane protein</topology>
    </subcellularLocation>
</comment>
<dbReference type="InterPro" id="IPR003557">
    <property type="entry name" value="Cyt_c_biogenesis_CcmC"/>
</dbReference>
<organism evidence="11 12">
    <name type="scientific">Leptospira harrisiae</name>
    <dbReference type="NCBI Taxonomy" id="2023189"/>
    <lineage>
        <taxon>Bacteria</taxon>
        <taxon>Pseudomonadati</taxon>
        <taxon>Spirochaetota</taxon>
        <taxon>Spirochaetia</taxon>
        <taxon>Leptospirales</taxon>
        <taxon>Leptospiraceae</taxon>
        <taxon>Leptospira</taxon>
    </lineage>
</organism>
<dbReference type="GO" id="GO:0015232">
    <property type="term" value="F:heme transmembrane transporter activity"/>
    <property type="evidence" value="ECO:0007669"/>
    <property type="project" value="InterPro"/>
</dbReference>
<feature type="transmembrane region" description="Helical" evidence="9">
    <location>
        <begin position="122"/>
        <end position="141"/>
    </location>
</feature>
<dbReference type="PRINTS" id="PR01386">
    <property type="entry name" value="CCMCBIOGNSIS"/>
</dbReference>
<keyword evidence="7 9" id="KW-1133">Transmembrane helix</keyword>
<dbReference type="GO" id="GO:0020037">
    <property type="term" value="F:heme binding"/>
    <property type="evidence" value="ECO:0007669"/>
    <property type="project" value="InterPro"/>
</dbReference>
<evidence type="ECO:0000256" key="4">
    <source>
        <dbReference type="ARBA" id="ARBA00016463"/>
    </source>
</evidence>
<dbReference type="GO" id="GO:0005886">
    <property type="term" value="C:plasma membrane"/>
    <property type="evidence" value="ECO:0007669"/>
    <property type="project" value="TreeGrafter"/>
</dbReference>
<evidence type="ECO:0000256" key="3">
    <source>
        <dbReference type="ARBA" id="ARBA00005840"/>
    </source>
</evidence>
<feature type="domain" description="Cytochrome c assembly protein" evidence="10">
    <location>
        <begin position="12"/>
        <end position="171"/>
    </location>
</feature>
<evidence type="ECO:0000313" key="11">
    <source>
        <dbReference type="EMBL" id="PJZ86201.1"/>
    </source>
</evidence>
<comment type="similarity">
    <text evidence="3">Belongs to the CcmC/CycZ/HelC family.</text>
</comment>
<dbReference type="InterPro" id="IPR002541">
    <property type="entry name" value="Cyt_c_assembly"/>
</dbReference>
<dbReference type="EMBL" id="NPDX01000001">
    <property type="protein sequence ID" value="PJZ86201.1"/>
    <property type="molecule type" value="Genomic_DNA"/>
</dbReference>
<keyword evidence="12" id="KW-1185">Reference proteome</keyword>
<dbReference type="PANTHER" id="PTHR30071">
    <property type="entry name" value="HEME EXPORTER PROTEIN C"/>
    <property type="match status" value="1"/>
</dbReference>
<dbReference type="Pfam" id="PF01578">
    <property type="entry name" value="Cytochrom_C_asm"/>
    <property type="match status" value="1"/>
</dbReference>
<evidence type="ECO:0000313" key="12">
    <source>
        <dbReference type="Proteomes" id="UP000232145"/>
    </source>
</evidence>
<evidence type="ECO:0000256" key="1">
    <source>
        <dbReference type="ARBA" id="ARBA00002442"/>
    </source>
</evidence>
<feature type="transmembrane region" description="Helical" evidence="9">
    <location>
        <begin position="194"/>
        <end position="214"/>
    </location>
</feature>
<dbReference type="OrthoDB" id="9814290at2"/>
<accession>A0A2N0APT3</accession>
<evidence type="ECO:0000256" key="8">
    <source>
        <dbReference type="ARBA" id="ARBA00023136"/>
    </source>
</evidence>
<dbReference type="GO" id="GO:0017004">
    <property type="term" value="P:cytochrome complex assembly"/>
    <property type="evidence" value="ECO:0007669"/>
    <property type="project" value="UniProtKB-KW"/>
</dbReference>
<name>A0A2N0APT3_9LEPT</name>
<evidence type="ECO:0000256" key="6">
    <source>
        <dbReference type="ARBA" id="ARBA00022748"/>
    </source>
</evidence>
<evidence type="ECO:0000256" key="7">
    <source>
        <dbReference type="ARBA" id="ARBA00022989"/>
    </source>
</evidence>
<evidence type="ECO:0000256" key="5">
    <source>
        <dbReference type="ARBA" id="ARBA00022692"/>
    </source>
</evidence>
<dbReference type="RefSeq" id="WP_100743101.1">
    <property type="nucleotide sequence ID" value="NZ_NPDW01000001.1"/>
</dbReference>
<gene>
    <name evidence="11" type="ORF">CH364_08550</name>
</gene>
<feature type="transmembrane region" description="Helical" evidence="9">
    <location>
        <begin position="12"/>
        <end position="34"/>
    </location>
</feature>
<comment type="function">
    <text evidence="1">Required for the export of heme to the periplasm for the biogenesis of c-type cytochromes.</text>
</comment>
<proteinExistence type="inferred from homology"/>
<keyword evidence="5 9" id="KW-0812">Transmembrane</keyword>
<evidence type="ECO:0000256" key="2">
    <source>
        <dbReference type="ARBA" id="ARBA00004141"/>
    </source>
</evidence>
<evidence type="ECO:0000259" key="10">
    <source>
        <dbReference type="Pfam" id="PF01578"/>
    </source>
</evidence>
<protein>
    <recommendedName>
        <fullName evidence="4">Heme exporter protein C</fullName>
    </recommendedName>
</protein>
<evidence type="ECO:0000256" key="9">
    <source>
        <dbReference type="SAM" id="Phobius"/>
    </source>
</evidence>
<reference evidence="11 12" key="1">
    <citation type="submission" date="2017-07" db="EMBL/GenBank/DDBJ databases">
        <title>Leptospira spp. isolated from tropical soils.</title>
        <authorList>
            <person name="Thibeaux R."/>
            <person name="Iraola G."/>
            <person name="Ferres I."/>
            <person name="Bierque E."/>
            <person name="Girault D."/>
            <person name="Soupe-Gilbert M.-E."/>
            <person name="Picardeau M."/>
            <person name="Goarant C."/>
        </authorList>
    </citation>
    <scope>NUCLEOTIDE SEQUENCE [LARGE SCALE GENOMIC DNA]</scope>
    <source>
        <strain evidence="11 12">FH2-B-A1</strain>
    </source>
</reference>
<keyword evidence="8 9" id="KW-0472">Membrane</keyword>
<feature type="transmembrane region" description="Helical" evidence="9">
    <location>
        <begin position="148"/>
        <end position="169"/>
    </location>
</feature>
<feature type="transmembrane region" description="Helical" evidence="9">
    <location>
        <begin position="90"/>
        <end position="110"/>
    </location>
</feature>
<keyword evidence="6" id="KW-0201">Cytochrome c-type biogenesis</keyword>
<dbReference type="AlphaFoldDB" id="A0A2N0APT3"/>
<sequence>MERKIRIFHPVFDIGFYLVVSATLVFAVFFSLVYPNVILEQGLSHRIFYLHVPVAWVALYGPILSFVFSLIFLFTRNLIWDRFAFTANQLSFLFAVGVLFSGPIWAYSAWGVPWDKTDARLQSFFILCISLVSYFIFRYLVPNKTKKAILSAYLSVLCAVSAILTWGAIRWIENPGNHPGSVLGKGGMDSDMKLSMWLGVIAFHFLFLFLFLVSNRSEKIQDIRSKLKSELD</sequence>